<evidence type="ECO:0000256" key="5">
    <source>
        <dbReference type="ARBA" id="ARBA00022729"/>
    </source>
</evidence>
<keyword evidence="17" id="KW-1185">Reference proteome</keyword>
<feature type="active site" evidence="10">
    <location>
        <position position="377"/>
    </location>
</feature>
<dbReference type="GO" id="GO:0006508">
    <property type="term" value="P:proteolysis"/>
    <property type="evidence" value="ECO:0007669"/>
    <property type="project" value="UniProtKB-KW"/>
</dbReference>
<evidence type="ECO:0000256" key="11">
    <source>
        <dbReference type="RuleBase" id="RU366073"/>
    </source>
</evidence>
<keyword evidence="11" id="KW-0964">Secreted</keyword>
<dbReference type="PANTHER" id="PTHR33794:SF1">
    <property type="entry name" value="BACILLOLYSIN"/>
    <property type="match status" value="1"/>
</dbReference>
<feature type="chain" id="PRO_5023112534" description="Neutral metalloproteinase" evidence="11">
    <location>
        <begin position="26"/>
        <end position="557"/>
    </location>
</feature>
<dbReference type="Gene3D" id="1.10.390.10">
    <property type="entry name" value="Neutral Protease Domain 2"/>
    <property type="match status" value="1"/>
</dbReference>
<evidence type="ECO:0000313" key="17">
    <source>
        <dbReference type="Proteomes" id="UP000028542"/>
    </source>
</evidence>
<evidence type="ECO:0000256" key="6">
    <source>
        <dbReference type="ARBA" id="ARBA00022801"/>
    </source>
</evidence>
<proteinExistence type="inferred from homology"/>
<keyword evidence="5 11" id="KW-0732">Signal</keyword>
<feature type="active site" description="Proton donor" evidence="10">
    <location>
        <position position="480"/>
    </location>
</feature>
<feature type="domain" description="FTP" evidence="15">
    <location>
        <begin position="98"/>
        <end position="146"/>
    </location>
</feature>
<evidence type="ECO:0000256" key="4">
    <source>
        <dbReference type="ARBA" id="ARBA00022723"/>
    </source>
</evidence>
<keyword evidence="6 11" id="KW-0378">Hydrolase</keyword>
<dbReference type="Gene3D" id="3.10.450.490">
    <property type="match status" value="1"/>
</dbReference>
<dbReference type="Gene3D" id="3.10.450.40">
    <property type="match status" value="1"/>
</dbReference>
<keyword evidence="4" id="KW-0479">Metal-binding</keyword>
<dbReference type="InterPro" id="IPR013856">
    <property type="entry name" value="Peptidase_M4_domain"/>
</dbReference>
<feature type="domain" description="Peptidase M4" evidence="12">
    <location>
        <begin position="240"/>
        <end position="384"/>
    </location>
</feature>
<evidence type="ECO:0000313" key="16">
    <source>
        <dbReference type="EMBL" id="KEZ85139.1"/>
    </source>
</evidence>
<feature type="domain" description="PepSY" evidence="14">
    <location>
        <begin position="161"/>
        <end position="230"/>
    </location>
</feature>
<dbReference type="SUPFAM" id="SSF55486">
    <property type="entry name" value="Metalloproteases ('zincins'), catalytic domain"/>
    <property type="match status" value="1"/>
</dbReference>
<dbReference type="RefSeq" id="WP_035135132.1">
    <property type="nucleotide sequence ID" value="NZ_JPMD01000042.1"/>
</dbReference>
<keyword evidence="9" id="KW-0865">Zymogen</keyword>
<dbReference type="Gene3D" id="3.10.170.10">
    <property type="match status" value="1"/>
</dbReference>
<sequence length="557" mass="61192">MNKKLISILATVALAATFTFQPVSAQGLEKPTKNKADILKEFKNLNKGKEKVHIDNKDGMKLFISGILSETVSPSSSSVIDFLNENMSLFNMKNIKNNFSLITAEQDDLGFTHIKLQQTFDGKKVYGKTITAHFDKNGVITGLTGTLENRISSVTKKNNKPLTADKAIEIAKASKTFTELTEEVRAENYIYFDDKNAYEVYKINLAYDLPEMESWEIFVDAYSGDIIKTESLIREAGPVTGTGIAVNGTTRELNLYQNKTNSYQLKDTTKPMTGTINTYTANYRTTTTGTLMTSSSTTVSDKAAVSAHSYAEVVYDFYKDLFNRNSLDNRGMSLTSVVHYGSRYNNAFWNGYKMVYGDGDGSYFAPLSGDLDVVAHEMTHGVTSNSADLAYENQSGALNESMSDVLGVLVQTYDKYNVANGGQWTFNSSDWVVGDEIYTPKVSGDALRSLANPTLYDQPAHMNNYQNLPNTESGDWGGVHINSGIPNKAAYLVAQNIGCEKTADIYYRALTVYFNSTTNFSQARLGLIQAATDLYGANSTEVQAVSNALTSVGILGN</sequence>
<dbReference type="PRINTS" id="PR00730">
    <property type="entry name" value="THERMOLYSIN"/>
</dbReference>
<comment type="similarity">
    <text evidence="2 11">Belongs to the peptidase M4 family.</text>
</comment>
<reference evidence="16 17" key="1">
    <citation type="submission" date="2014-07" db="EMBL/GenBank/DDBJ databases">
        <title>Draft genome of Clostridium sulfidigenes 113A isolated from sediments associated with methane hydrate from Krishna Godavari basin.</title>
        <authorList>
            <person name="Honkalas V.S."/>
            <person name="Dabir A.P."/>
            <person name="Arora P."/>
            <person name="Dhakephalkar P.K."/>
        </authorList>
    </citation>
    <scope>NUCLEOTIDE SEQUENCE [LARGE SCALE GENOMIC DNA]</scope>
    <source>
        <strain evidence="16 17">113A</strain>
    </source>
</reference>
<dbReference type="STRING" id="318464.IO99_16385"/>
<comment type="function">
    <text evidence="11">Extracellular zinc metalloprotease.</text>
</comment>
<dbReference type="InterPro" id="IPR027268">
    <property type="entry name" value="Peptidase_M4/M1_CTD_sf"/>
</dbReference>
<evidence type="ECO:0000259" key="12">
    <source>
        <dbReference type="Pfam" id="PF01447"/>
    </source>
</evidence>
<dbReference type="Pfam" id="PF02868">
    <property type="entry name" value="Peptidase_M4_C"/>
    <property type="match status" value="1"/>
</dbReference>
<dbReference type="InterPro" id="IPR011096">
    <property type="entry name" value="FTP_domain"/>
</dbReference>
<dbReference type="Pfam" id="PF07504">
    <property type="entry name" value="FTP"/>
    <property type="match status" value="1"/>
</dbReference>
<dbReference type="Pfam" id="PF03413">
    <property type="entry name" value="PepSY"/>
    <property type="match status" value="1"/>
</dbReference>
<dbReference type="GO" id="GO:0046872">
    <property type="term" value="F:metal ion binding"/>
    <property type="evidence" value="ECO:0007669"/>
    <property type="project" value="UniProtKB-UniRule"/>
</dbReference>
<dbReference type="eggNOG" id="COG3227">
    <property type="taxonomic scope" value="Bacteria"/>
</dbReference>
<dbReference type="GO" id="GO:0004222">
    <property type="term" value="F:metalloendopeptidase activity"/>
    <property type="evidence" value="ECO:0007669"/>
    <property type="project" value="UniProtKB-UniRule"/>
</dbReference>
<dbReference type="InterPro" id="IPR001570">
    <property type="entry name" value="Peptidase_M4_C_domain"/>
</dbReference>
<dbReference type="InterPro" id="IPR025711">
    <property type="entry name" value="PepSY"/>
</dbReference>
<comment type="cofactor">
    <cofactor evidence="1 11">
        <name>Zn(2+)</name>
        <dbReference type="ChEBI" id="CHEBI:29105"/>
    </cofactor>
</comment>
<keyword evidence="7 11" id="KW-0862">Zinc</keyword>
<evidence type="ECO:0000256" key="10">
    <source>
        <dbReference type="PIRSR" id="PIRSR623612-1"/>
    </source>
</evidence>
<dbReference type="PANTHER" id="PTHR33794">
    <property type="entry name" value="BACILLOLYSIN"/>
    <property type="match status" value="1"/>
</dbReference>
<evidence type="ECO:0000256" key="9">
    <source>
        <dbReference type="ARBA" id="ARBA00023145"/>
    </source>
</evidence>
<dbReference type="MEROPS" id="M04.011"/>
<organism evidence="16 17">
    <name type="scientific">Clostridium sulfidigenes</name>
    <dbReference type="NCBI Taxonomy" id="318464"/>
    <lineage>
        <taxon>Bacteria</taxon>
        <taxon>Bacillati</taxon>
        <taxon>Bacillota</taxon>
        <taxon>Clostridia</taxon>
        <taxon>Eubacteriales</taxon>
        <taxon>Clostridiaceae</taxon>
        <taxon>Clostridium</taxon>
    </lineage>
</organism>
<dbReference type="Proteomes" id="UP000028542">
    <property type="component" value="Unassembled WGS sequence"/>
</dbReference>
<accession>A0A084J855</accession>
<comment type="caution">
    <text evidence="16">The sequence shown here is derived from an EMBL/GenBank/DDBJ whole genome shotgun (WGS) entry which is preliminary data.</text>
</comment>
<comment type="subcellular location">
    <subcellularLocation>
        <location evidence="11">Secreted</location>
    </subcellularLocation>
</comment>
<keyword evidence="8 11" id="KW-0482">Metalloprotease</keyword>
<dbReference type="GO" id="GO:0005576">
    <property type="term" value="C:extracellular region"/>
    <property type="evidence" value="ECO:0007669"/>
    <property type="project" value="UniProtKB-SubCell"/>
</dbReference>
<feature type="signal peptide" evidence="11">
    <location>
        <begin position="1"/>
        <end position="25"/>
    </location>
</feature>
<evidence type="ECO:0000256" key="1">
    <source>
        <dbReference type="ARBA" id="ARBA00001947"/>
    </source>
</evidence>
<evidence type="ECO:0000256" key="8">
    <source>
        <dbReference type="ARBA" id="ARBA00023049"/>
    </source>
</evidence>
<protein>
    <recommendedName>
        <fullName evidence="11">Neutral metalloproteinase</fullName>
        <ecNumber evidence="11">3.4.24.-</ecNumber>
    </recommendedName>
</protein>
<dbReference type="EMBL" id="JPMD01000042">
    <property type="protein sequence ID" value="KEZ85139.1"/>
    <property type="molecule type" value="Genomic_DNA"/>
</dbReference>
<keyword evidence="3 11" id="KW-0645">Protease</keyword>
<evidence type="ECO:0000259" key="14">
    <source>
        <dbReference type="Pfam" id="PF03413"/>
    </source>
</evidence>
<evidence type="ECO:0000256" key="2">
    <source>
        <dbReference type="ARBA" id="ARBA00009388"/>
    </source>
</evidence>
<dbReference type="InterPro" id="IPR023612">
    <property type="entry name" value="Peptidase_M4"/>
</dbReference>
<name>A0A084J855_9CLOT</name>
<dbReference type="EC" id="3.4.24.-" evidence="11"/>
<evidence type="ECO:0000256" key="3">
    <source>
        <dbReference type="ARBA" id="ARBA00022670"/>
    </source>
</evidence>
<evidence type="ECO:0000259" key="13">
    <source>
        <dbReference type="Pfam" id="PF02868"/>
    </source>
</evidence>
<evidence type="ECO:0000259" key="15">
    <source>
        <dbReference type="Pfam" id="PF07504"/>
    </source>
</evidence>
<gene>
    <name evidence="16" type="ORF">IO99_16385</name>
</gene>
<evidence type="ECO:0000256" key="7">
    <source>
        <dbReference type="ARBA" id="ARBA00022833"/>
    </source>
</evidence>
<dbReference type="InterPro" id="IPR050728">
    <property type="entry name" value="Zinc_Metalloprotease_M4"/>
</dbReference>
<dbReference type="AlphaFoldDB" id="A0A084J855"/>
<dbReference type="Pfam" id="PF01447">
    <property type="entry name" value="Peptidase_M4"/>
    <property type="match status" value="1"/>
</dbReference>
<dbReference type="CDD" id="cd09597">
    <property type="entry name" value="M4_TLP"/>
    <property type="match status" value="1"/>
</dbReference>
<feature type="domain" description="Peptidase M4 C-terminal" evidence="13">
    <location>
        <begin position="387"/>
        <end position="554"/>
    </location>
</feature>